<name>A0ABU2ZPT2_9ALTE</name>
<reference evidence="1 2" key="1">
    <citation type="submission" date="2023-09" db="EMBL/GenBank/DDBJ databases">
        <authorList>
            <person name="Rey-Velasco X."/>
        </authorList>
    </citation>
    <scope>NUCLEOTIDE SEQUENCE [LARGE SCALE GENOMIC DNA]</scope>
    <source>
        <strain evidence="1 2">P117</strain>
    </source>
</reference>
<evidence type="ECO:0000313" key="2">
    <source>
        <dbReference type="Proteomes" id="UP001253545"/>
    </source>
</evidence>
<accession>A0ABU2ZPT2</accession>
<gene>
    <name evidence="1" type="ORF">RM552_07120</name>
</gene>
<proteinExistence type="predicted"/>
<keyword evidence="2" id="KW-1185">Reference proteome</keyword>
<protein>
    <submittedName>
        <fullName evidence="1">Uncharacterized protein</fullName>
    </submittedName>
</protein>
<dbReference type="EMBL" id="JAVRHX010000001">
    <property type="protein sequence ID" value="MDT0594610.1"/>
    <property type="molecule type" value="Genomic_DNA"/>
</dbReference>
<dbReference type="Proteomes" id="UP001253545">
    <property type="component" value="Unassembled WGS sequence"/>
</dbReference>
<comment type="caution">
    <text evidence="1">The sequence shown here is derived from an EMBL/GenBank/DDBJ whole genome shotgun (WGS) entry which is preliminary data.</text>
</comment>
<organism evidence="1 2">
    <name type="scientific">Glaciecola petra</name>
    <dbReference type="NCBI Taxonomy" id="3075602"/>
    <lineage>
        <taxon>Bacteria</taxon>
        <taxon>Pseudomonadati</taxon>
        <taxon>Pseudomonadota</taxon>
        <taxon>Gammaproteobacteria</taxon>
        <taxon>Alteromonadales</taxon>
        <taxon>Alteromonadaceae</taxon>
        <taxon>Glaciecola</taxon>
    </lineage>
</organism>
<sequence>MTTTVLFFITLLGIVYYLGFPVHTYTSEVSDNSPIIHERAIFNTAKSDMYVQDVTEKGSFTSEQTELTASSQAFNYGECFTYNSEAEAKLFEQRAAYLQSLRHSSLEDERLAFVLFSDIIPDDESALDKEHVHKLNALLDLEQIENPLVAIETLRTCTIHSNYERCNNELVKKITSQHNDDAEIWLQAIRYFINTEQDKLVFEAIEQAKQSKYVSSFFKLFISTYAQALETSGVGNYNSNVMSGLGYYFAKALPLGETTHWCKDNLHQEKYAQGCLDISILMEQNSSDSIEKAIGLAHQQIVYEAQGDIDSAALAVQRKNALQPKYLSNEWQVKNNTLETIFQYEKLLRNYIANMGILGEHGARKSLEAEVMRFRASEHFVDCSD</sequence>
<dbReference type="RefSeq" id="WP_311368076.1">
    <property type="nucleotide sequence ID" value="NZ_JAVRHX010000001.1"/>
</dbReference>
<evidence type="ECO:0000313" key="1">
    <source>
        <dbReference type="EMBL" id="MDT0594610.1"/>
    </source>
</evidence>